<dbReference type="InterPro" id="IPR036388">
    <property type="entry name" value="WH-like_DNA-bd_sf"/>
</dbReference>
<dbReference type="Proteomes" id="UP000887575">
    <property type="component" value="Unassembled WGS sequence"/>
</dbReference>
<evidence type="ECO:0000313" key="3">
    <source>
        <dbReference type="WBParaSite" id="MBELARI_LOCUS3106"/>
    </source>
</evidence>
<evidence type="ECO:0000313" key="2">
    <source>
        <dbReference type="Proteomes" id="UP000887575"/>
    </source>
</evidence>
<sequence length="69" mass="7654">MKMSQRQVTCGAGSPSTYLYRRLFANPNFYGIGELSEESVCHYLTTTVDQVIADLLESKCITLDELCAA</sequence>
<evidence type="ECO:0000259" key="1">
    <source>
        <dbReference type="Pfam" id="PF23445"/>
    </source>
</evidence>
<reference evidence="3" key="1">
    <citation type="submission" date="2024-02" db="UniProtKB">
        <authorList>
            <consortium name="WormBaseParasite"/>
        </authorList>
    </citation>
    <scope>IDENTIFICATION</scope>
</reference>
<feature type="domain" description="MER3 helicase-like winged helix" evidence="1">
    <location>
        <begin position="17"/>
        <end position="65"/>
    </location>
</feature>
<dbReference type="WBParaSite" id="MBELARI_LOCUS3106">
    <property type="protein sequence ID" value="MBELARI_LOCUS3106"/>
    <property type="gene ID" value="MBELARI_LOCUS3106"/>
</dbReference>
<name>A0AAF3F928_9BILA</name>
<organism evidence="2 3">
    <name type="scientific">Mesorhabditis belari</name>
    <dbReference type="NCBI Taxonomy" id="2138241"/>
    <lineage>
        <taxon>Eukaryota</taxon>
        <taxon>Metazoa</taxon>
        <taxon>Ecdysozoa</taxon>
        <taxon>Nematoda</taxon>
        <taxon>Chromadorea</taxon>
        <taxon>Rhabditida</taxon>
        <taxon>Rhabditina</taxon>
        <taxon>Rhabditomorpha</taxon>
        <taxon>Rhabditoidea</taxon>
        <taxon>Rhabditidae</taxon>
        <taxon>Mesorhabditinae</taxon>
        <taxon>Mesorhabditis</taxon>
    </lineage>
</organism>
<dbReference type="AlphaFoldDB" id="A0AAF3F928"/>
<dbReference type="Gene3D" id="1.10.10.10">
    <property type="entry name" value="Winged helix-like DNA-binding domain superfamily/Winged helix DNA-binding domain"/>
    <property type="match status" value="1"/>
</dbReference>
<protein>
    <recommendedName>
        <fullName evidence="1">MER3 helicase-like winged helix domain-containing protein</fullName>
    </recommendedName>
</protein>
<keyword evidence="2" id="KW-1185">Reference proteome</keyword>
<dbReference type="InterPro" id="IPR057842">
    <property type="entry name" value="WH_MER3"/>
</dbReference>
<proteinExistence type="predicted"/>
<accession>A0AAF3F928</accession>
<dbReference type="Pfam" id="PF23445">
    <property type="entry name" value="WHD_SNRNP200"/>
    <property type="match status" value="1"/>
</dbReference>